<protein>
    <submittedName>
        <fullName evidence="1">Uncharacterized protein</fullName>
    </submittedName>
</protein>
<reference evidence="1" key="1">
    <citation type="submission" date="2018-05" db="EMBL/GenBank/DDBJ databases">
        <authorList>
            <person name="Lanie J.A."/>
            <person name="Ng W.-L."/>
            <person name="Kazmierczak K.M."/>
            <person name="Andrzejewski T.M."/>
            <person name="Davidsen T.M."/>
            <person name="Wayne K.J."/>
            <person name="Tettelin H."/>
            <person name="Glass J.I."/>
            <person name="Rusch D."/>
            <person name="Podicherti R."/>
            <person name="Tsui H.-C.T."/>
            <person name="Winkler M.E."/>
        </authorList>
    </citation>
    <scope>NUCLEOTIDE SEQUENCE</scope>
</reference>
<gene>
    <name evidence="1" type="ORF">METZ01_LOCUS143872</name>
</gene>
<evidence type="ECO:0000313" key="1">
    <source>
        <dbReference type="EMBL" id="SVA91018.1"/>
    </source>
</evidence>
<name>A0A381ZNX7_9ZZZZ</name>
<sequence length="25" mass="2783">MHPIPCIIFGAGRIHIPIVFFTGVF</sequence>
<dbReference type="EMBL" id="UINC01022096">
    <property type="protein sequence ID" value="SVA91018.1"/>
    <property type="molecule type" value="Genomic_DNA"/>
</dbReference>
<accession>A0A381ZNX7</accession>
<organism evidence="1">
    <name type="scientific">marine metagenome</name>
    <dbReference type="NCBI Taxonomy" id="408172"/>
    <lineage>
        <taxon>unclassified sequences</taxon>
        <taxon>metagenomes</taxon>
        <taxon>ecological metagenomes</taxon>
    </lineage>
</organism>
<proteinExistence type="predicted"/>
<feature type="non-terminal residue" evidence="1">
    <location>
        <position position="25"/>
    </location>
</feature>
<dbReference type="AlphaFoldDB" id="A0A381ZNX7"/>